<evidence type="ECO:0000256" key="6">
    <source>
        <dbReference type="ARBA" id="ARBA00022825"/>
    </source>
</evidence>
<dbReference type="Gene3D" id="3.40.50.200">
    <property type="entry name" value="Peptidase S8/S53 domain"/>
    <property type="match status" value="1"/>
</dbReference>
<evidence type="ECO:0000256" key="1">
    <source>
        <dbReference type="ARBA" id="ARBA00006067"/>
    </source>
</evidence>
<dbReference type="PANTHER" id="PTHR43806:SF11">
    <property type="entry name" value="CEREVISIN-RELATED"/>
    <property type="match status" value="1"/>
</dbReference>
<evidence type="ECO:0000313" key="9">
    <source>
        <dbReference type="EMBL" id="TFH96841.1"/>
    </source>
</evidence>
<reference evidence="9 10" key="1">
    <citation type="submission" date="2019-03" db="EMBL/GenBank/DDBJ databases">
        <title>Porphyromonas levii Isolated from the Uterus of Dairy Cows.</title>
        <authorList>
            <person name="Francis A.M."/>
        </authorList>
    </citation>
    <scope>NUCLEOTIDE SEQUENCE [LARGE SCALE GENOMIC DNA]</scope>
    <source>
        <strain evidence="9 10">AF5678</strain>
    </source>
</reference>
<dbReference type="InterPro" id="IPR023828">
    <property type="entry name" value="Peptidase_S8_Ser-AS"/>
</dbReference>
<dbReference type="Proteomes" id="UP000297225">
    <property type="component" value="Unassembled WGS sequence"/>
</dbReference>
<evidence type="ECO:0000256" key="7">
    <source>
        <dbReference type="ARBA" id="ARBA00023026"/>
    </source>
</evidence>
<dbReference type="RefSeq" id="WP_134848965.1">
    <property type="nucleotide sequence ID" value="NZ_CP197400.1"/>
</dbReference>
<dbReference type="GO" id="GO:0006508">
    <property type="term" value="P:proteolysis"/>
    <property type="evidence" value="ECO:0007669"/>
    <property type="project" value="UniProtKB-KW"/>
</dbReference>
<dbReference type="OrthoDB" id="1489355at2"/>
<dbReference type="EMBL" id="SPNC01000012">
    <property type="protein sequence ID" value="TFH96841.1"/>
    <property type="molecule type" value="Genomic_DNA"/>
</dbReference>
<dbReference type="Pfam" id="PF02368">
    <property type="entry name" value="Big_2"/>
    <property type="match status" value="1"/>
</dbReference>
<dbReference type="InterPro" id="IPR022398">
    <property type="entry name" value="Peptidase_S8_His-AS"/>
</dbReference>
<evidence type="ECO:0000256" key="8">
    <source>
        <dbReference type="PROSITE-ProRule" id="PRU01240"/>
    </source>
</evidence>
<feature type="active site" description="Charge relay system" evidence="8">
    <location>
        <position position="226"/>
    </location>
</feature>
<comment type="caution">
    <text evidence="9">The sequence shown here is derived from an EMBL/GenBank/DDBJ whole genome shotgun (WGS) entry which is preliminary data.</text>
</comment>
<name>A0A4Y8WSW9_9PORP</name>
<dbReference type="InterPro" id="IPR000209">
    <property type="entry name" value="Peptidase_S8/S53_dom"/>
</dbReference>
<sequence length="923" mass="100607">MKRNIYLLFTLLLAICCASCKNDRLDQSQIANNDTEQDALISGDGIATLRYGKPILGKVIIKIAEEHLNDMQISEDGEIQLRSVPSMMSTALNKINASKAERYFRIDPRFEQEKRDMGMHLWYEVTIDESTDMVMALQTLSQVPGIECVEYEPEMMMLGEPIVPYFLGDYQKRDTKLPFNDPRLKEQWHYNNTATANGWKMGADVNLFKAWEVTTGKADVVVCVVDGGISLEHEDLKDNLWINEAEKNGKPGVDDDNNGYIDDIYGYNFVNESGTIVPDEGYHGTHVAGTVAARNNNGIGVCGVAGGDHSKDNTGVRLMSANVFAGKNQGGFAKAIVYGADNGALISQNSWGNRVPGPTPGATKVAIDYFRKNAGRNAKYRPNALMEGGVVIIAAGNDSSEERYAPGEYEPAITVNAMGPDYKKAGYSNYGTWTDITAPGGNIDRYGTKAGVLSSVGKVEYAFYQGTSMACPHVSGVAALAISAHGGPNFTAKELEEILLASVLPVDIDEMNPEYAGKLGSGYIDAYQAVTIKNEHKNPDTPKFLSEKSKGDKFQEITVYWQVPKDEDDETPSKYRLYCSKEQLTESNYATVGQPLGNASGYVSAMGRAVGDEISYTASYLDHSSTYYFALVAVDRWGLQSKPTFMTAKTKTNNLPVISNIPKEPIVLLDINGSTDYLLEVNEPDGQTWKFKTSGHTSGVNCTKTDKGIKVSIRPVLSEGEYKFGVEVVDELGGKSTYEVPFRIVSVDAPEITSALPSVLIGVENEPLTADLSKNVKPQGMLKHTYKASSSNGTVASVTVEGSKVTVKGHQPGKATINVTVSNGYYETRTSFDVSVTKNKDNDVYAVWPLPLKDKLNFWVKPNSGKPVVTISTLAGEKVLERELLVDHEGMASVPVKSLAPGGYRLRVTAGGKEALNQVVQKR</sequence>
<evidence type="ECO:0000256" key="4">
    <source>
        <dbReference type="ARBA" id="ARBA00022801"/>
    </source>
</evidence>
<organism evidence="9 10">
    <name type="scientific">Porphyromonas levii</name>
    <dbReference type="NCBI Taxonomy" id="28114"/>
    <lineage>
        <taxon>Bacteria</taxon>
        <taxon>Pseudomonadati</taxon>
        <taxon>Bacteroidota</taxon>
        <taxon>Bacteroidia</taxon>
        <taxon>Bacteroidales</taxon>
        <taxon>Porphyromonadaceae</taxon>
        <taxon>Porphyromonas</taxon>
    </lineage>
</organism>
<evidence type="ECO:0000256" key="5">
    <source>
        <dbReference type="ARBA" id="ARBA00022807"/>
    </source>
</evidence>
<dbReference type="InterPro" id="IPR036116">
    <property type="entry name" value="FN3_sf"/>
</dbReference>
<dbReference type="SMART" id="SM00635">
    <property type="entry name" value="BID_2"/>
    <property type="match status" value="1"/>
</dbReference>
<dbReference type="SUPFAM" id="SSF49373">
    <property type="entry name" value="Invasin/intimin cell-adhesion fragments"/>
    <property type="match status" value="1"/>
</dbReference>
<keyword evidence="6 8" id="KW-0720">Serine protease</keyword>
<evidence type="ECO:0000256" key="2">
    <source>
        <dbReference type="ARBA" id="ARBA00011073"/>
    </source>
</evidence>
<dbReference type="Gene3D" id="2.60.40.1080">
    <property type="match status" value="1"/>
</dbReference>
<dbReference type="PRINTS" id="PR00723">
    <property type="entry name" value="SUBTILISIN"/>
</dbReference>
<gene>
    <name evidence="9" type="ORF">E4P47_01590</name>
</gene>
<dbReference type="InterPro" id="IPR050131">
    <property type="entry name" value="Peptidase_S8_subtilisin-like"/>
</dbReference>
<dbReference type="PROSITE" id="PS51892">
    <property type="entry name" value="SUBTILASE"/>
    <property type="match status" value="1"/>
</dbReference>
<feature type="active site" description="Charge relay system" evidence="8">
    <location>
        <position position="283"/>
    </location>
</feature>
<dbReference type="GO" id="GO:0008234">
    <property type="term" value="F:cysteine-type peptidase activity"/>
    <property type="evidence" value="ECO:0007669"/>
    <property type="project" value="UniProtKB-KW"/>
</dbReference>
<dbReference type="AlphaFoldDB" id="A0A4Y8WSW9"/>
<dbReference type="PANTHER" id="PTHR43806">
    <property type="entry name" value="PEPTIDASE S8"/>
    <property type="match status" value="1"/>
</dbReference>
<keyword evidence="10" id="KW-1185">Reference proteome</keyword>
<dbReference type="SUPFAM" id="SSF52743">
    <property type="entry name" value="Subtilisin-like"/>
    <property type="match status" value="1"/>
</dbReference>
<dbReference type="InterPro" id="IPR036852">
    <property type="entry name" value="Peptidase_S8/S53_dom_sf"/>
</dbReference>
<dbReference type="InterPro" id="IPR008964">
    <property type="entry name" value="Invasin/intimin_cell_adhesion"/>
</dbReference>
<evidence type="ECO:0000313" key="10">
    <source>
        <dbReference type="Proteomes" id="UP000297225"/>
    </source>
</evidence>
<dbReference type="PROSITE" id="PS00138">
    <property type="entry name" value="SUBTILASE_SER"/>
    <property type="match status" value="1"/>
</dbReference>
<accession>A0A4Y8WSW9</accession>
<dbReference type="InterPro" id="IPR015500">
    <property type="entry name" value="Peptidase_S8_subtilisin-rel"/>
</dbReference>
<proteinExistence type="inferred from homology"/>
<dbReference type="PROSITE" id="PS00137">
    <property type="entry name" value="SUBTILASE_HIS"/>
    <property type="match status" value="1"/>
</dbReference>
<comment type="similarity">
    <text evidence="1">Belongs to the peptidase C25 family.</text>
</comment>
<dbReference type="InterPro" id="IPR013783">
    <property type="entry name" value="Ig-like_fold"/>
</dbReference>
<keyword evidence="3 8" id="KW-0645">Protease</keyword>
<dbReference type="STRING" id="1122973.GCA_000379925_01229"/>
<keyword evidence="5" id="KW-0788">Thiol protease</keyword>
<dbReference type="SUPFAM" id="SSF49265">
    <property type="entry name" value="Fibronectin type III"/>
    <property type="match status" value="1"/>
</dbReference>
<evidence type="ECO:0000256" key="3">
    <source>
        <dbReference type="ARBA" id="ARBA00022670"/>
    </source>
</evidence>
<dbReference type="InterPro" id="IPR003343">
    <property type="entry name" value="Big_2"/>
</dbReference>
<dbReference type="Pfam" id="PF00082">
    <property type="entry name" value="Peptidase_S8"/>
    <property type="match status" value="1"/>
</dbReference>
<keyword evidence="7" id="KW-0843">Virulence</keyword>
<dbReference type="Gene3D" id="2.60.40.10">
    <property type="entry name" value="Immunoglobulins"/>
    <property type="match status" value="1"/>
</dbReference>
<comment type="similarity">
    <text evidence="2 8">Belongs to the peptidase S8 family.</text>
</comment>
<protein>
    <submittedName>
        <fullName evidence="9">Uncharacterized protein</fullName>
    </submittedName>
</protein>
<dbReference type="GO" id="GO:0004252">
    <property type="term" value="F:serine-type endopeptidase activity"/>
    <property type="evidence" value="ECO:0007669"/>
    <property type="project" value="UniProtKB-UniRule"/>
</dbReference>
<keyword evidence="4 8" id="KW-0378">Hydrolase</keyword>
<feature type="active site" description="Charge relay system" evidence="8">
    <location>
        <position position="468"/>
    </location>
</feature>